<name>A0A9W9SE50_9EURO</name>
<keyword evidence="1" id="KW-1133">Transmembrane helix</keyword>
<proteinExistence type="predicted"/>
<keyword evidence="1" id="KW-0472">Membrane</keyword>
<evidence type="ECO:0000256" key="1">
    <source>
        <dbReference type="SAM" id="Phobius"/>
    </source>
</evidence>
<keyword evidence="1" id="KW-0812">Transmembrane</keyword>
<reference evidence="3" key="2">
    <citation type="journal article" date="2023" name="IMA Fungus">
        <title>Comparative genomic study of the Penicillium genus elucidates a diverse pangenome and 15 lateral gene transfer events.</title>
        <authorList>
            <person name="Petersen C."/>
            <person name="Sorensen T."/>
            <person name="Nielsen M.R."/>
            <person name="Sondergaard T.E."/>
            <person name="Sorensen J.L."/>
            <person name="Fitzpatrick D.A."/>
            <person name="Frisvad J.C."/>
            <person name="Nielsen K.L."/>
        </authorList>
    </citation>
    <scope>NUCLEOTIDE SEQUENCE</scope>
    <source>
        <strain evidence="3">IBT 3081</strain>
    </source>
</reference>
<keyword evidence="4" id="KW-1185">Reference proteome</keyword>
<dbReference type="PANTHER" id="PTHR40622:SF1">
    <property type="match status" value="1"/>
</dbReference>
<evidence type="ECO:0000256" key="2">
    <source>
        <dbReference type="SAM" id="SignalP"/>
    </source>
</evidence>
<comment type="caution">
    <text evidence="3">The sequence shown here is derived from an EMBL/GenBank/DDBJ whole genome shotgun (WGS) entry which is preliminary data.</text>
</comment>
<dbReference type="GeneID" id="81463392"/>
<dbReference type="OrthoDB" id="4367799at2759"/>
<dbReference type="AlphaFoldDB" id="A0A9W9SE50"/>
<gene>
    <name evidence="3" type="ORF">N7517_006479</name>
</gene>
<dbReference type="EMBL" id="JAPZBT010000002">
    <property type="protein sequence ID" value="KAJ5374473.1"/>
    <property type="molecule type" value="Genomic_DNA"/>
</dbReference>
<feature type="transmembrane region" description="Helical" evidence="1">
    <location>
        <begin position="260"/>
        <end position="292"/>
    </location>
</feature>
<dbReference type="RefSeq" id="XP_056580459.1">
    <property type="nucleotide sequence ID" value="XM_056724209.1"/>
</dbReference>
<accession>A0A9W9SE50</accession>
<evidence type="ECO:0000313" key="3">
    <source>
        <dbReference type="EMBL" id="KAJ5374473.1"/>
    </source>
</evidence>
<feature type="chain" id="PRO_5040789852" evidence="2">
    <location>
        <begin position="16"/>
        <end position="332"/>
    </location>
</feature>
<dbReference type="Proteomes" id="UP001147752">
    <property type="component" value="Unassembled WGS sequence"/>
</dbReference>
<dbReference type="PANTHER" id="PTHR40622">
    <property type="match status" value="1"/>
</dbReference>
<evidence type="ECO:0000313" key="4">
    <source>
        <dbReference type="Proteomes" id="UP001147752"/>
    </source>
</evidence>
<keyword evidence="2" id="KW-0732">Signal</keyword>
<reference evidence="3" key="1">
    <citation type="submission" date="2022-12" db="EMBL/GenBank/DDBJ databases">
        <authorList>
            <person name="Petersen C."/>
        </authorList>
    </citation>
    <scope>NUCLEOTIDE SEQUENCE</scope>
    <source>
        <strain evidence="3">IBT 3081</strain>
    </source>
</reference>
<protein>
    <submittedName>
        <fullName evidence="3">Uncharacterized protein</fullName>
    </submittedName>
</protein>
<organism evidence="3 4">
    <name type="scientific">Penicillium concentricum</name>
    <dbReference type="NCBI Taxonomy" id="293559"/>
    <lineage>
        <taxon>Eukaryota</taxon>
        <taxon>Fungi</taxon>
        <taxon>Dikarya</taxon>
        <taxon>Ascomycota</taxon>
        <taxon>Pezizomycotina</taxon>
        <taxon>Eurotiomycetes</taxon>
        <taxon>Eurotiomycetidae</taxon>
        <taxon>Eurotiales</taxon>
        <taxon>Aspergillaceae</taxon>
        <taxon>Penicillium</taxon>
    </lineage>
</organism>
<feature type="signal peptide" evidence="2">
    <location>
        <begin position="1"/>
        <end position="15"/>
    </location>
</feature>
<sequence length="332" mass="36825">MKLLCAILCMGSALASLIPHSNSRQLRLPYVPSPDDLEFGVTWKLAMNFSIQNGGLYANKHQVYPPSATMQLQAPLYEGASQNIHNGKIVKLAYSLETQTIHKNEMGTIADMTLVRVEFLDLQGNLISPHAVAIHLHVCQDGNYEMARFRIEPARTGNQDDHFSQKSQAWVMKYWISQFGNIFNKIENKAPAPNSALVTKPSALRDNSKIVSSEVVTSSGSKTQFLPVWSTPAVLNHRLEYGRPYGNPEPISPFMRIVCYIVLAFLGIVIGVMTCLVGFLAGHLLIALGAGVEWRKLLGRRSRIMLLEEGTVSEKSPMISHVYMTDASELNV</sequence>